<evidence type="ECO:0000313" key="1">
    <source>
        <dbReference type="EMBL" id="KAJ8317770.1"/>
    </source>
</evidence>
<dbReference type="InterPro" id="IPR035983">
    <property type="entry name" value="Hect_E3_ubiquitin_ligase"/>
</dbReference>
<evidence type="ECO:0000313" key="2">
    <source>
        <dbReference type="Proteomes" id="UP001217089"/>
    </source>
</evidence>
<gene>
    <name evidence="1" type="ORF">KUTeg_004683</name>
</gene>
<name>A0ABQ9FND9_TEGGR</name>
<accession>A0ABQ9FND9</accession>
<dbReference type="EMBL" id="JARBDR010000243">
    <property type="protein sequence ID" value="KAJ8317770.1"/>
    <property type="molecule type" value="Genomic_DNA"/>
</dbReference>
<sequence length="84" mass="9639">MHIALQPNTKGVLSMLSFPSNLSSDDRNIMHYLRQYIKESDKEKLKLFLRFCTGADLLLPISLSFGYFKHYHGLSNVIMVGSFN</sequence>
<keyword evidence="2" id="KW-1185">Reference proteome</keyword>
<dbReference type="SUPFAM" id="SSF56204">
    <property type="entry name" value="Hect, E3 ligase catalytic domain"/>
    <property type="match status" value="1"/>
</dbReference>
<proteinExistence type="predicted"/>
<protein>
    <submittedName>
        <fullName evidence="1">Uncharacterized protein</fullName>
    </submittedName>
</protein>
<organism evidence="1 2">
    <name type="scientific">Tegillarca granosa</name>
    <name type="common">Malaysian cockle</name>
    <name type="synonym">Anadara granosa</name>
    <dbReference type="NCBI Taxonomy" id="220873"/>
    <lineage>
        <taxon>Eukaryota</taxon>
        <taxon>Metazoa</taxon>
        <taxon>Spiralia</taxon>
        <taxon>Lophotrochozoa</taxon>
        <taxon>Mollusca</taxon>
        <taxon>Bivalvia</taxon>
        <taxon>Autobranchia</taxon>
        <taxon>Pteriomorphia</taxon>
        <taxon>Arcoida</taxon>
        <taxon>Arcoidea</taxon>
        <taxon>Arcidae</taxon>
        <taxon>Tegillarca</taxon>
    </lineage>
</organism>
<dbReference type="Proteomes" id="UP001217089">
    <property type="component" value="Unassembled WGS sequence"/>
</dbReference>
<reference evidence="1 2" key="1">
    <citation type="submission" date="2022-12" db="EMBL/GenBank/DDBJ databases">
        <title>Chromosome-level genome of Tegillarca granosa.</title>
        <authorList>
            <person name="Kim J."/>
        </authorList>
    </citation>
    <scope>NUCLEOTIDE SEQUENCE [LARGE SCALE GENOMIC DNA]</scope>
    <source>
        <strain evidence="1">Teg-2019</strain>
        <tissue evidence="1">Adductor muscle</tissue>
    </source>
</reference>
<comment type="caution">
    <text evidence="1">The sequence shown here is derived from an EMBL/GenBank/DDBJ whole genome shotgun (WGS) entry which is preliminary data.</text>
</comment>